<reference evidence="4" key="1">
    <citation type="submission" date="2019-12" db="UniProtKB">
        <authorList>
            <consortium name="WormBaseParasite"/>
        </authorList>
    </citation>
    <scope>IDENTIFICATION</scope>
</reference>
<dbReference type="AlphaFoldDB" id="A0A5S6QA85"/>
<organism evidence="3 4">
    <name type="scientific">Trichuris muris</name>
    <name type="common">Mouse whipworm</name>
    <dbReference type="NCBI Taxonomy" id="70415"/>
    <lineage>
        <taxon>Eukaryota</taxon>
        <taxon>Metazoa</taxon>
        <taxon>Ecdysozoa</taxon>
        <taxon>Nematoda</taxon>
        <taxon>Enoplea</taxon>
        <taxon>Dorylaimia</taxon>
        <taxon>Trichinellida</taxon>
        <taxon>Trichuridae</taxon>
        <taxon>Trichuris</taxon>
    </lineage>
</organism>
<accession>A0A5S6QA85</accession>
<dbReference type="SUPFAM" id="SSF57756">
    <property type="entry name" value="Retrovirus zinc finger-like domains"/>
    <property type="match status" value="1"/>
</dbReference>
<evidence type="ECO:0000313" key="4">
    <source>
        <dbReference type="WBParaSite" id="TMUE_1000004093.1"/>
    </source>
</evidence>
<dbReference type="Pfam" id="PF00098">
    <property type="entry name" value="zf-CCHC"/>
    <property type="match status" value="1"/>
</dbReference>
<dbReference type="GO" id="GO:0008270">
    <property type="term" value="F:zinc ion binding"/>
    <property type="evidence" value="ECO:0007669"/>
    <property type="project" value="UniProtKB-KW"/>
</dbReference>
<proteinExistence type="predicted"/>
<dbReference type="PROSITE" id="PS50158">
    <property type="entry name" value="ZF_CCHC"/>
    <property type="match status" value="1"/>
</dbReference>
<dbReference type="GO" id="GO:0019899">
    <property type="term" value="F:enzyme binding"/>
    <property type="evidence" value="ECO:0007669"/>
    <property type="project" value="UniProtKB-ARBA"/>
</dbReference>
<dbReference type="Gene3D" id="4.10.60.10">
    <property type="entry name" value="Zinc finger, CCHC-type"/>
    <property type="match status" value="1"/>
</dbReference>
<dbReference type="InterPro" id="IPR001878">
    <property type="entry name" value="Znf_CCHC"/>
</dbReference>
<evidence type="ECO:0000256" key="1">
    <source>
        <dbReference type="PROSITE-ProRule" id="PRU00047"/>
    </source>
</evidence>
<evidence type="ECO:0000313" key="3">
    <source>
        <dbReference type="Proteomes" id="UP000046395"/>
    </source>
</evidence>
<dbReference type="SMART" id="SM00343">
    <property type="entry name" value="ZnF_C2HC"/>
    <property type="match status" value="1"/>
</dbReference>
<evidence type="ECO:0000259" key="2">
    <source>
        <dbReference type="PROSITE" id="PS50158"/>
    </source>
</evidence>
<keyword evidence="1" id="KW-0863">Zinc-finger</keyword>
<dbReference type="Proteomes" id="UP000046395">
    <property type="component" value="Unassembled WGS sequence"/>
</dbReference>
<dbReference type="WBParaSite" id="TMUE_1000004093.1">
    <property type="protein sequence ID" value="TMUE_1000004093.1"/>
    <property type="gene ID" value="WBGene00298857"/>
</dbReference>
<name>A0A5S6QA85_TRIMR</name>
<feature type="domain" description="CCHC-type" evidence="2">
    <location>
        <begin position="194"/>
        <end position="210"/>
    </location>
</feature>
<dbReference type="InterPro" id="IPR036875">
    <property type="entry name" value="Znf_CCHC_sf"/>
</dbReference>
<dbReference type="GO" id="GO:0003676">
    <property type="term" value="F:nucleic acid binding"/>
    <property type="evidence" value="ECO:0007669"/>
    <property type="project" value="InterPro"/>
</dbReference>
<keyword evidence="3" id="KW-1185">Reference proteome</keyword>
<keyword evidence="1" id="KW-0862">Zinc</keyword>
<keyword evidence="1" id="KW-0479">Metal-binding</keyword>
<protein>
    <submittedName>
        <fullName evidence="4">CCHC-type domain-containing protein</fullName>
    </submittedName>
</protein>
<sequence>MDGSQADKSLDLRLIPEYDGSGKQAITGWIKQVELLCKLRGIVDTASVIPLRLRGGALAVFLQLPDEEKRSSVRLTKALLTAFAADPYDAYEEFITRKLSADEAPDVFLTVLRRLASCFGGVSEKALACAFLSGLPENLRRLLKAGARMNNLSLDQIVGRVRAIIKDERPIGVQEVCLGARDSKVRSQTEGSARRCFACGGLDHFVRNCPTLTQGQRHNYKGKRPDYEPQV</sequence>